<name>A0ABW0NK27_9MICO</name>
<evidence type="ECO:0000259" key="5">
    <source>
        <dbReference type="Pfam" id="PF01266"/>
    </source>
</evidence>
<dbReference type="PANTHER" id="PTHR13847">
    <property type="entry name" value="SARCOSINE DEHYDROGENASE-RELATED"/>
    <property type="match status" value="1"/>
</dbReference>
<evidence type="ECO:0000256" key="2">
    <source>
        <dbReference type="ARBA" id="ARBA00009410"/>
    </source>
</evidence>
<organism evidence="6 7">
    <name type="scientific">Lysinimonas soli</name>
    <dbReference type="NCBI Taxonomy" id="1074233"/>
    <lineage>
        <taxon>Bacteria</taxon>
        <taxon>Bacillati</taxon>
        <taxon>Actinomycetota</taxon>
        <taxon>Actinomycetes</taxon>
        <taxon>Micrococcales</taxon>
        <taxon>Microbacteriaceae</taxon>
        <taxon>Lysinimonas</taxon>
    </lineage>
</organism>
<feature type="domain" description="FAD dependent oxidoreductase" evidence="5">
    <location>
        <begin position="25"/>
        <end position="384"/>
    </location>
</feature>
<proteinExistence type="inferred from homology"/>
<dbReference type="InterPro" id="IPR036188">
    <property type="entry name" value="FAD/NAD-bd_sf"/>
</dbReference>
<dbReference type="RefSeq" id="WP_386738553.1">
    <property type="nucleotide sequence ID" value="NZ_JBHSMG010000001.1"/>
</dbReference>
<accession>A0ABW0NK27</accession>
<dbReference type="EMBL" id="JBHSMG010000001">
    <property type="protein sequence ID" value="MFC5500945.1"/>
    <property type="molecule type" value="Genomic_DNA"/>
</dbReference>
<sequence length="391" mass="41161">MSTPAHPSIPADGPGDVVDGRVDTDVLVVGAGIVGLAHAIAAVERGLTVTIIDRDARAVGASIRNFGHACVTAQSHELLQLATVAREKWLRYADRAGFFVSRAGAIAIARSAAESAVLEELAGSRDAEQLRLLGAAQVREHLGSASDPTIRGGAWLRDDLRVDPREAVGALAAWLAEQPGVRFAWRTTFLGASGGVVRTSRGDIRAARTIVCVGHDLDLLYPQLAAEYEVERCALQMARVEPPAGLELGPAVLTGTSMIRYPAFAETDAATALRAELAAEHPELVSIVANVMFTQRPDGTLIVGDSHRYGVTQDPFLAEATSGILLEAVARILGVPGLRVLERWQGVYASSARQPFLIAEPEPGVTVAVVTSGVGMTIGLGLAEKTFGTFV</sequence>
<protein>
    <submittedName>
        <fullName evidence="6">TIGR03364 family FAD-dependent oxidoreductase</fullName>
    </submittedName>
</protein>
<dbReference type="Proteomes" id="UP001596039">
    <property type="component" value="Unassembled WGS sequence"/>
</dbReference>
<comment type="caution">
    <text evidence="6">The sequence shown here is derived from an EMBL/GenBank/DDBJ whole genome shotgun (WGS) entry which is preliminary data.</text>
</comment>
<evidence type="ECO:0000313" key="6">
    <source>
        <dbReference type="EMBL" id="MFC5500945.1"/>
    </source>
</evidence>
<comment type="cofactor">
    <cofactor evidence="1">
        <name>FAD</name>
        <dbReference type="ChEBI" id="CHEBI:57692"/>
    </cofactor>
</comment>
<keyword evidence="7" id="KW-1185">Reference proteome</keyword>
<dbReference type="InterPro" id="IPR006076">
    <property type="entry name" value="FAD-dep_OxRdtase"/>
</dbReference>
<dbReference type="Gene3D" id="3.30.9.10">
    <property type="entry name" value="D-Amino Acid Oxidase, subunit A, domain 2"/>
    <property type="match status" value="1"/>
</dbReference>
<evidence type="ECO:0000256" key="1">
    <source>
        <dbReference type="ARBA" id="ARBA00001974"/>
    </source>
</evidence>
<dbReference type="Gene3D" id="3.50.50.60">
    <property type="entry name" value="FAD/NAD(P)-binding domain"/>
    <property type="match status" value="1"/>
</dbReference>
<evidence type="ECO:0000256" key="4">
    <source>
        <dbReference type="ARBA" id="ARBA00023002"/>
    </source>
</evidence>
<dbReference type="Pfam" id="PF01266">
    <property type="entry name" value="DAO"/>
    <property type="match status" value="1"/>
</dbReference>
<dbReference type="NCBIfam" id="TIGR03364">
    <property type="entry name" value="HpnW_proposed"/>
    <property type="match status" value="1"/>
</dbReference>
<gene>
    <name evidence="6" type="ORF">ACFPJ4_01685</name>
</gene>
<evidence type="ECO:0000256" key="3">
    <source>
        <dbReference type="ARBA" id="ARBA00022630"/>
    </source>
</evidence>
<dbReference type="InterPro" id="IPR017741">
    <property type="entry name" value="FAD-dependent_OxRdtase_HpnW"/>
</dbReference>
<dbReference type="PANTHER" id="PTHR13847:SF286">
    <property type="entry name" value="D-AMINO ACID DEHYDROGENASE"/>
    <property type="match status" value="1"/>
</dbReference>
<comment type="similarity">
    <text evidence="2">Belongs to the DadA oxidoreductase family.</text>
</comment>
<dbReference type="SUPFAM" id="SSF51905">
    <property type="entry name" value="FAD/NAD(P)-binding domain"/>
    <property type="match status" value="1"/>
</dbReference>
<keyword evidence="4" id="KW-0560">Oxidoreductase</keyword>
<reference evidence="7" key="1">
    <citation type="journal article" date="2019" name="Int. J. Syst. Evol. Microbiol.">
        <title>The Global Catalogue of Microorganisms (GCM) 10K type strain sequencing project: providing services to taxonomists for standard genome sequencing and annotation.</title>
        <authorList>
            <consortium name="The Broad Institute Genomics Platform"/>
            <consortium name="The Broad Institute Genome Sequencing Center for Infectious Disease"/>
            <person name="Wu L."/>
            <person name="Ma J."/>
        </authorList>
    </citation>
    <scope>NUCLEOTIDE SEQUENCE [LARGE SCALE GENOMIC DNA]</scope>
    <source>
        <strain evidence="7">CGMCC 4.6997</strain>
    </source>
</reference>
<evidence type="ECO:0000313" key="7">
    <source>
        <dbReference type="Proteomes" id="UP001596039"/>
    </source>
</evidence>
<keyword evidence="3" id="KW-0285">Flavoprotein</keyword>